<dbReference type="Gene3D" id="1.25.40.10">
    <property type="entry name" value="Tetratricopeptide repeat domain"/>
    <property type="match status" value="1"/>
</dbReference>
<keyword evidence="10" id="KW-1185">Reference proteome</keyword>
<evidence type="ECO:0000256" key="7">
    <source>
        <dbReference type="ARBA" id="ARBA00023306"/>
    </source>
</evidence>
<comment type="subcellular location">
    <subcellularLocation>
        <location evidence="1">Nucleus</location>
    </subcellularLocation>
</comment>
<dbReference type="EMBL" id="JANBUW010000006">
    <property type="protein sequence ID" value="KAJ2852054.1"/>
    <property type="molecule type" value="Genomic_DNA"/>
</dbReference>
<dbReference type="InterPro" id="IPR011990">
    <property type="entry name" value="TPR-like_helical_dom_sf"/>
</dbReference>
<dbReference type="GO" id="GO:0007059">
    <property type="term" value="P:chromosome segregation"/>
    <property type="evidence" value="ECO:0007669"/>
    <property type="project" value="UniProtKB-KW"/>
</dbReference>
<organism evidence="9 10">
    <name type="scientific">Coemansia brasiliensis</name>
    <dbReference type="NCBI Taxonomy" id="2650707"/>
    <lineage>
        <taxon>Eukaryota</taxon>
        <taxon>Fungi</taxon>
        <taxon>Fungi incertae sedis</taxon>
        <taxon>Zoopagomycota</taxon>
        <taxon>Kickxellomycotina</taxon>
        <taxon>Kickxellomycetes</taxon>
        <taxon>Kickxellales</taxon>
        <taxon>Kickxellaceae</taxon>
        <taxon>Coemansia</taxon>
    </lineage>
</organism>
<evidence type="ECO:0000256" key="1">
    <source>
        <dbReference type="ARBA" id="ARBA00004123"/>
    </source>
</evidence>
<keyword evidence="4" id="KW-0498">Mitosis</keyword>
<dbReference type="GO" id="GO:0005634">
    <property type="term" value="C:nucleus"/>
    <property type="evidence" value="ECO:0007669"/>
    <property type="project" value="UniProtKB-SubCell"/>
</dbReference>
<dbReference type="PANTHER" id="PTHR21394">
    <property type="entry name" value="MAU2 CHROMATID COHESION FACTOR HOMOLOG"/>
    <property type="match status" value="1"/>
</dbReference>
<keyword evidence="5" id="KW-0159">Chromosome partition</keyword>
<feature type="region of interest" description="Disordered" evidence="8">
    <location>
        <begin position="26"/>
        <end position="54"/>
    </location>
</feature>
<dbReference type="InterPro" id="IPR019440">
    <property type="entry name" value="MAU2"/>
</dbReference>
<proteinExistence type="inferred from homology"/>
<dbReference type="OrthoDB" id="5561113at2759"/>
<evidence type="ECO:0000256" key="8">
    <source>
        <dbReference type="SAM" id="MobiDB-lite"/>
    </source>
</evidence>
<evidence type="ECO:0000256" key="2">
    <source>
        <dbReference type="ARBA" id="ARBA00008585"/>
    </source>
</evidence>
<dbReference type="Pfam" id="PF10345">
    <property type="entry name" value="Cohesin_load"/>
    <property type="match status" value="1"/>
</dbReference>
<protein>
    <recommendedName>
        <fullName evidence="11">Cohesin loading factor</fullName>
    </recommendedName>
</protein>
<sequence length="783" mass="86073">MAAPNDQLHNHLNIYSGQTGSRQLYEPWQQQQQQQQQAGDYSHMPDGTQPASSSYAAQPAYTWNQTPYAAAHTPWPGSSTALPGQFLSVPEHNPAISSNHNHPSRISSNYAQQFAITHNASFSSQQHSSVQTASEKIFVSYAPTMAISTPATSHPPIDACRPNQMVSPDKVHLIIWAQAESYFRQAQRQYKDSVSAQAPSASWKASVIAGLSCLYSVVHLCQAQKSQLKYFGTNLVLGADTEARTRLRIALALAEWGECGAFQEEDGDESEEERQLKRALMAVPNAGSYIEIKYAAIAAHCKLLVRRNEQGWAEQRLKSALADAQQRKQYRWVQHFALELSNVLYSRGDCRSSLNVLQASAKQAQQSGDKLGSTVMAVQQLSRLLQMRDLAAAASLIGSVAPLMADAALADIPHVCTRFWLLSATAAAMRGAAAEAQEAAASARDALKRWQSCFARQIAEGRAADGGASFVLPSQLHVRGWSYYEAHAWVMLASALVLRGDGYYDRASGFLRLAMEGIARGEKDGLARQLSLLKILVLLHVVDTSLQALFISEARLALDRIMHIVAEHKRDSSMDGPWQRTRDAIALRWAMYRHRTGEFAEAIEAYRCVARQGPDNLKYAALANIAVLYLTKTPELTKQEADELQQTIKAMEASMAGKDHETVRRALLEFVQGMGTVEPVKAKTHLLSCLRLCTEATETALQGWTLCLLGTMVLSTGQYEQAMKMCAAGQAIAQGANDPLQNAAAIGILTQIEKAVGDPDRHEKLLQVDRQLLQRFNSQITDT</sequence>
<evidence type="ECO:0000313" key="10">
    <source>
        <dbReference type="Proteomes" id="UP001139887"/>
    </source>
</evidence>
<evidence type="ECO:0008006" key="11">
    <source>
        <dbReference type="Google" id="ProtNLM"/>
    </source>
</evidence>
<name>A0A9W8M2S9_9FUNG</name>
<gene>
    <name evidence="9" type="ORF">IWW36_000633</name>
</gene>
<evidence type="ECO:0000256" key="6">
    <source>
        <dbReference type="ARBA" id="ARBA00023242"/>
    </source>
</evidence>
<dbReference type="GO" id="GO:0051301">
    <property type="term" value="P:cell division"/>
    <property type="evidence" value="ECO:0007669"/>
    <property type="project" value="UniProtKB-KW"/>
</dbReference>
<evidence type="ECO:0000256" key="5">
    <source>
        <dbReference type="ARBA" id="ARBA00022829"/>
    </source>
</evidence>
<reference evidence="9" key="1">
    <citation type="submission" date="2022-07" db="EMBL/GenBank/DDBJ databases">
        <title>Phylogenomic reconstructions and comparative analyses of Kickxellomycotina fungi.</title>
        <authorList>
            <person name="Reynolds N.K."/>
            <person name="Stajich J.E."/>
            <person name="Barry K."/>
            <person name="Grigoriev I.V."/>
            <person name="Crous P."/>
            <person name="Smith M.E."/>
        </authorList>
    </citation>
    <scope>NUCLEOTIDE SEQUENCE</scope>
    <source>
        <strain evidence="9">NRRL 1566</strain>
    </source>
</reference>
<evidence type="ECO:0000313" key="9">
    <source>
        <dbReference type="EMBL" id="KAJ2852054.1"/>
    </source>
</evidence>
<dbReference type="Proteomes" id="UP001139887">
    <property type="component" value="Unassembled WGS sequence"/>
</dbReference>
<evidence type="ECO:0000256" key="3">
    <source>
        <dbReference type="ARBA" id="ARBA00022618"/>
    </source>
</evidence>
<keyword evidence="6" id="KW-0539">Nucleus</keyword>
<dbReference type="GO" id="GO:0007064">
    <property type="term" value="P:mitotic sister chromatid cohesion"/>
    <property type="evidence" value="ECO:0007669"/>
    <property type="project" value="InterPro"/>
</dbReference>
<dbReference type="AlphaFoldDB" id="A0A9W8M2S9"/>
<accession>A0A9W8M2S9</accession>
<comment type="caution">
    <text evidence="9">The sequence shown here is derived from an EMBL/GenBank/DDBJ whole genome shotgun (WGS) entry which is preliminary data.</text>
</comment>
<keyword evidence="7" id="KW-0131">Cell cycle</keyword>
<keyword evidence="3" id="KW-0132">Cell division</keyword>
<comment type="similarity">
    <text evidence="2">Belongs to the SCC4/mau-2 family.</text>
</comment>
<evidence type="ECO:0000256" key="4">
    <source>
        <dbReference type="ARBA" id="ARBA00022776"/>
    </source>
</evidence>